<reference evidence="10" key="1">
    <citation type="submission" date="2021-01" db="EMBL/GenBank/DDBJ databases">
        <title>YIM 132084 draft genome.</title>
        <authorList>
            <person name="An D."/>
        </authorList>
    </citation>
    <scope>NUCLEOTIDE SEQUENCE</scope>
    <source>
        <strain evidence="10">YIM 132084</strain>
    </source>
</reference>
<evidence type="ECO:0000256" key="4">
    <source>
        <dbReference type="ARBA" id="ARBA00023016"/>
    </source>
</evidence>
<keyword evidence="7" id="KW-0175">Coiled coil</keyword>
<keyword evidence="3 6" id="KW-0067">ATP-binding</keyword>
<keyword evidence="5" id="KW-0143">Chaperone</keyword>
<dbReference type="Pfam" id="PF00012">
    <property type="entry name" value="HSP70"/>
    <property type="match status" value="1"/>
</dbReference>
<keyword evidence="9" id="KW-1133">Transmembrane helix</keyword>
<dbReference type="Gene3D" id="3.90.640.10">
    <property type="entry name" value="Actin, Chain A, domain 4"/>
    <property type="match status" value="1"/>
</dbReference>
<gene>
    <name evidence="10" type="ORF">JL106_15300</name>
</gene>
<evidence type="ECO:0000256" key="1">
    <source>
        <dbReference type="ARBA" id="ARBA00007381"/>
    </source>
</evidence>
<feature type="compositionally biased region" description="Basic and acidic residues" evidence="8">
    <location>
        <begin position="448"/>
        <end position="484"/>
    </location>
</feature>
<keyword evidence="11" id="KW-1185">Reference proteome</keyword>
<keyword evidence="9" id="KW-0472">Membrane</keyword>
<dbReference type="EMBL" id="JAERWK010000020">
    <property type="protein sequence ID" value="MBM9468648.1"/>
    <property type="molecule type" value="Genomic_DNA"/>
</dbReference>
<evidence type="ECO:0000256" key="8">
    <source>
        <dbReference type="SAM" id="MobiDB-lite"/>
    </source>
</evidence>
<dbReference type="InterPro" id="IPR043129">
    <property type="entry name" value="ATPase_NBD"/>
</dbReference>
<evidence type="ECO:0000256" key="2">
    <source>
        <dbReference type="ARBA" id="ARBA00022741"/>
    </source>
</evidence>
<dbReference type="PANTHER" id="PTHR19375">
    <property type="entry name" value="HEAT SHOCK PROTEIN 70KDA"/>
    <property type="match status" value="1"/>
</dbReference>
<dbReference type="InterPro" id="IPR013126">
    <property type="entry name" value="Hsp_70_fam"/>
</dbReference>
<evidence type="ECO:0000256" key="5">
    <source>
        <dbReference type="ARBA" id="ARBA00023186"/>
    </source>
</evidence>
<feature type="region of interest" description="Disordered" evidence="8">
    <location>
        <begin position="369"/>
        <end position="389"/>
    </location>
</feature>
<evidence type="ECO:0000313" key="11">
    <source>
        <dbReference type="Proteomes" id="UP000663792"/>
    </source>
</evidence>
<dbReference type="InterPro" id="IPR018181">
    <property type="entry name" value="Heat_shock_70_CS"/>
</dbReference>
<sequence length="553" mass="59798">MTVPAEEPVLAIDFGTTATAAAVWWHGQQRPLGFLQSNWMSSAIFRDRAGQLLVGTDAERRAVTDPLSFEPTPKRRMEESAAGDLVLGNQRIPVVAAVAAVLRSVVTMAELQFPGVSDGAVVFTHPARWRSHRLAALVEAARLAGLSHPRLLPEPVAAAVAFLRDGRSGGPDGTTCCVYDVGGGTFDVAVVSDRDGTAEVIGPPGGIDHLGGVDFDRRLLDHVGSTVRQRDPAGWQRLAEPTDTQARTDRRHLLDEIRQAKEQLSTQQTAYVIVPGVDAQHAEVMVTRSEFEALVVPLLQQTVGEVRQTMYRAGVTPEDLTHLVLTGGSSRIPAVSELLWRELGVEPVTEGEPKLIVALGAVEARRRGLIDTPSAPPPPPPPPPDAEQERLRLERHRAAQLERRRLEQQRATEEEHRRLAEVQAAEAERRRLESLRLADAARLRLERANVAEPEQDRPEPDGAAEAERRRLAEHAAAERRRDRGSQIGGTIGGAVGLVIFFAAQETPGPGFNFGLYLILLAASAVAGGAFGAALGLTVAWAVNRSVTRRKPSG</sequence>
<dbReference type="PROSITE" id="PS01036">
    <property type="entry name" value="HSP70_3"/>
    <property type="match status" value="1"/>
</dbReference>
<evidence type="ECO:0000313" key="10">
    <source>
        <dbReference type="EMBL" id="MBM9468648.1"/>
    </source>
</evidence>
<dbReference type="Gene3D" id="3.30.420.40">
    <property type="match status" value="2"/>
</dbReference>
<dbReference type="Proteomes" id="UP000663792">
    <property type="component" value="Unassembled WGS sequence"/>
</dbReference>
<evidence type="ECO:0000256" key="9">
    <source>
        <dbReference type="SAM" id="Phobius"/>
    </source>
</evidence>
<keyword evidence="9" id="KW-0812">Transmembrane</keyword>
<dbReference type="GO" id="GO:0005524">
    <property type="term" value="F:ATP binding"/>
    <property type="evidence" value="ECO:0007669"/>
    <property type="project" value="UniProtKB-KW"/>
</dbReference>
<comment type="similarity">
    <text evidence="1 6">Belongs to the heat shock protein 70 family.</text>
</comment>
<dbReference type="AlphaFoldDB" id="A0A938YIU2"/>
<keyword evidence="4" id="KW-0346">Stress response</keyword>
<feature type="transmembrane region" description="Helical" evidence="9">
    <location>
        <begin position="515"/>
        <end position="542"/>
    </location>
</feature>
<dbReference type="RefSeq" id="WP_205261597.1">
    <property type="nucleotide sequence ID" value="NZ_JAERWK010000020.1"/>
</dbReference>
<evidence type="ECO:0000256" key="6">
    <source>
        <dbReference type="RuleBase" id="RU003322"/>
    </source>
</evidence>
<dbReference type="GO" id="GO:0140662">
    <property type="term" value="F:ATP-dependent protein folding chaperone"/>
    <property type="evidence" value="ECO:0007669"/>
    <property type="project" value="InterPro"/>
</dbReference>
<feature type="compositionally biased region" description="Pro residues" evidence="8">
    <location>
        <begin position="374"/>
        <end position="385"/>
    </location>
</feature>
<evidence type="ECO:0000256" key="7">
    <source>
        <dbReference type="SAM" id="Coils"/>
    </source>
</evidence>
<proteinExistence type="inferred from homology"/>
<evidence type="ECO:0000256" key="3">
    <source>
        <dbReference type="ARBA" id="ARBA00022840"/>
    </source>
</evidence>
<comment type="caution">
    <text evidence="10">The sequence shown here is derived from an EMBL/GenBank/DDBJ whole genome shotgun (WGS) entry which is preliminary data.</text>
</comment>
<feature type="coiled-coil region" evidence="7">
    <location>
        <begin position="396"/>
        <end position="430"/>
    </location>
</feature>
<keyword evidence="2 6" id="KW-0547">Nucleotide-binding</keyword>
<name>A0A938YIU2_9ACTN</name>
<organism evidence="10 11">
    <name type="scientific">Nakamurella leprariae</name>
    <dbReference type="NCBI Taxonomy" id="2803911"/>
    <lineage>
        <taxon>Bacteria</taxon>
        <taxon>Bacillati</taxon>
        <taxon>Actinomycetota</taxon>
        <taxon>Actinomycetes</taxon>
        <taxon>Nakamurellales</taxon>
        <taxon>Nakamurellaceae</taxon>
        <taxon>Nakamurella</taxon>
    </lineage>
</organism>
<protein>
    <submittedName>
        <fullName evidence="10">Hsp70 family protein</fullName>
    </submittedName>
</protein>
<dbReference type="SUPFAM" id="SSF53067">
    <property type="entry name" value="Actin-like ATPase domain"/>
    <property type="match status" value="2"/>
</dbReference>
<dbReference type="PRINTS" id="PR00301">
    <property type="entry name" value="HEATSHOCK70"/>
</dbReference>
<accession>A0A938YIU2</accession>
<feature type="region of interest" description="Disordered" evidence="8">
    <location>
        <begin position="448"/>
        <end position="485"/>
    </location>
</feature>